<evidence type="ECO:0000313" key="6">
    <source>
        <dbReference type="EMBL" id="KCZ85520.1"/>
    </source>
</evidence>
<organism evidence="6 7">
    <name type="scientific">Hyphomonas adhaerens MHS-3</name>
    <dbReference type="NCBI Taxonomy" id="1280949"/>
    <lineage>
        <taxon>Bacteria</taxon>
        <taxon>Pseudomonadati</taxon>
        <taxon>Pseudomonadota</taxon>
        <taxon>Alphaproteobacteria</taxon>
        <taxon>Hyphomonadales</taxon>
        <taxon>Hyphomonadaceae</taxon>
        <taxon>Hyphomonas</taxon>
    </lineage>
</organism>
<reference evidence="6 7" key="1">
    <citation type="journal article" date="2014" name="Antonie Van Leeuwenhoek">
        <title>Hyphomonas beringensis sp. nov. and Hyphomonas chukchiensis sp. nov., isolated from surface seawater of the Bering Sea and Chukchi Sea.</title>
        <authorList>
            <person name="Li C."/>
            <person name="Lai Q."/>
            <person name="Li G."/>
            <person name="Dong C."/>
            <person name="Wang J."/>
            <person name="Liao Y."/>
            <person name="Shao Z."/>
        </authorList>
    </citation>
    <scope>NUCLEOTIDE SEQUENCE [LARGE SCALE GENOMIC DNA]</scope>
    <source>
        <strain evidence="6 7">MHS-3</strain>
    </source>
</reference>
<dbReference type="AlphaFoldDB" id="A0A069E5E8"/>
<dbReference type="InterPro" id="IPR050109">
    <property type="entry name" value="HTH-type_TetR-like_transc_reg"/>
</dbReference>
<evidence type="ECO:0000256" key="1">
    <source>
        <dbReference type="ARBA" id="ARBA00023015"/>
    </source>
</evidence>
<keyword evidence="7" id="KW-1185">Reference proteome</keyword>
<dbReference type="PANTHER" id="PTHR30055:SF234">
    <property type="entry name" value="HTH-TYPE TRANSCRIPTIONAL REGULATOR BETI"/>
    <property type="match status" value="1"/>
</dbReference>
<sequence length="200" mass="22484">MVEINRRNPKQARARATVDAILEAAFQVLDTNGYAKFTTSRIAKRAGVSIGTLYQYFDDRDAILQELSQRYSDALRERITKLLLEEPELSSVRTVIRAAMQGVEGSPETQLVLSNTIFQTRGGAEVSRQHSAFMDALSTRGEYEFVLGKEASFILTHTVVYLLRATIMEPELELDPQRLEDELVHLMESYIANLAERAGA</sequence>
<dbReference type="Gene3D" id="1.10.357.10">
    <property type="entry name" value="Tetracycline Repressor, domain 2"/>
    <property type="match status" value="1"/>
</dbReference>
<proteinExistence type="predicted"/>
<dbReference type="SUPFAM" id="SSF46689">
    <property type="entry name" value="Homeodomain-like"/>
    <property type="match status" value="1"/>
</dbReference>
<dbReference type="InterPro" id="IPR001647">
    <property type="entry name" value="HTH_TetR"/>
</dbReference>
<evidence type="ECO:0000256" key="3">
    <source>
        <dbReference type="ARBA" id="ARBA00023163"/>
    </source>
</evidence>
<evidence type="ECO:0000256" key="2">
    <source>
        <dbReference type="ARBA" id="ARBA00023125"/>
    </source>
</evidence>
<dbReference type="PROSITE" id="PS50977">
    <property type="entry name" value="HTH_TETR_2"/>
    <property type="match status" value="1"/>
</dbReference>
<keyword evidence="2 4" id="KW-0238">DNA-binding</keyword>
<dbReference type="EMBL" id="ARYH01000001">
    <property type="protein sequence ID" value="KCZ85520.1"/>
    <property type="molecule type" value="Genomic_DNA"/>
</dbReference>
<feature type="DNA-binding region" description="H-T-H motif" evidence="4">
    <location>
        <begin position="38"/>
        <end position="57"/>
    </location>
</feature>
<name>A0A069E5E8_9PROT</name>
<evidence type="ECO:0000313" key="7">
    <source>
        <dbReference type="Proteomes" id="UP000027446"/>
    </source>
</evidence>
<comment type="caution">
    <text evidence="6">The sequence shown here is derived from an EMBL/GenBank/DDBJ whole genome shotgun (WGS) entry which is preliminary data.</text>
</comment>
<keyword evidence="1" id="KW-0805">Transcription regulation</keyword>
<dbReference type="OrthoDB" id="9808189at2"/>
<dbReference type="Proteomes" id="UP000027446">
    <property type="component" value="Unassembled WGS sequence"/>
</dbReference>
<keyword evidence="3" id="KW-0804">Transcription</keyword>
<gene>
    <name evidence="6" type="ORF">HAD_07545</name>
</gene>
<dbReference type="RefSeq" id="WP_035570295.1">
    <property type="nucleotide sequence ID" value="NZ_ARYH01000001.1"/>
</dbReference>
<dbReference type="GO" id="GO:0003700">
    <property type="term" value="F:DNA-binding transcription factor activity"/>
    <property type="evidence" value="ECO:0007669"/>
    <property type="project" value="TreeGrafter"/>
</dbReference>
<dbReference type="PRINTS" id="PR00455">
    <property type="entry name" value="HTHTETR"/>
</dbReference>
<dbReference type="eggNOG" id="COG1309">
    <property type="taxonomic scope" value="Bacteria"/>
</dbReference>
<evidence type="ECO:0000256" key="4">
    <source>
        <dbReference type="PROSITE-ProRule" id="PRU00335"/>
    </source>
</evidence>
<dbReference type="PATRIC" id="fig|1280949.3.peg.1537"/>
<feature type="domain" description="HTH tetR-type" evidence="5">
    <location>
        <begin position="15"/>
        <end position="75"/>
    </location>
</feature>
<evidence type="ECO:0000259" key="5">
    <source>
        <dbReference type="PROSITE" id="PS50977"/>
    </source>
</evidence>
<dbReference type="InterPro" id="IPR009057">
    <property type="entry name" value="Homeodomain-like_sf"/>
</dbReference>
<accession>A0A069E5E8</accession>
<dbReference type="Pfam" id="PF00440">
    <property type="entry name" value="TetR_N"/>
    <property type="match status" value="1"/>
</dbReference>
<dbReference type="PANTHER" id="PTHR30055">
    <property type="entry name" value="HTH-TYPE TRANSCRIPTIONAL REGULATOR RUTR"/>
    <property type="match status" value="1"/>
</dbReference>
<dbReference type="GO" id="GO:0000976">
    <property type="term" value="F:transcription cis-regulatory region binding"/>
    <property type="evidence" value="ECO:0007669"/>
    <property type="project" value="TreeGrafter"/>
</dbReference>
<dbReference type="STRING" id="1280949.HAD_07545"/>
<protein>
    <submittedName>
        <fullName evidence="6">TetR family transcriptional regulator</fullName>
    </submittedName>
</protein>